<dbReference type="InterPro" id="IPR013332">
    <property type="entry name" value="KPR_N"/>
</dbReference>
<dbReference type="UniPathway" id="UPA00028">
    <property type="reaction ID" value="UER00004"/>
</dbReference>
<protein>
    <recommendedName>
        <fullName evidence="4">2-dehydropantoate 2-reductase</fullName>
        <ecNumber evidence="4">1.1.1.169</ecNumber>
    </recommendedName>
    <alternativeName>
        <fullName evidence="4">Ketopantoate reductase</fullName>
    </alternativeName>
</protein>
<evidence type="ECO:0000256" key="4">
    <source>
        <dbReference type="RuleBase" id="RU362068"/>
    </source>
</evidence>
<evidence type="ECO:0000256" key="1">
    <source>
        <dbReference type="ARBA" id="ARBA00007870"/>
    </source>
</evidence>
<dbReference type="GO" id="GO:0005737">
    <property type="term" value="C:cytoplasm"/>
    <property type="evidence" value="ECO:0007669"/>
    <property type="project" value="TreeGrafter"/>
</dbReference>
<feature type="domain" description="Ketopantoate reductase N-terminal" evidence="5">
    <location>
        <begin position="3"/>
        <end position="150"/>
    </location>
</feature>
<keyword evidence="2 4" id="KW-0521">NADP</keyword>
<dbReference type="Proteomes" id="UP000010847">
    <property type="component" value="Chromosome"/>
</dbReference>
<dbReference type="Pfam" id="PF02558">
    <property type="entry name" value="ApbA"/>
    <property type="match status" value="1"/>
</dbReference>
<dbReference type="EMBL" id="CP007032">
    <property type="protein sequence ID" value="AHF06794.1"/>
    <property type="molecule type" value="Genomic_DNA"/>
</dbReference>
<dbReference type="InterPro" id="IPR036291">
    <property type="entry name" value="NAD(P)-bd_dom_sf"/>
</dbReference>
<dbReference type="FunFam" id="1.10.1040.10:FF:000017">
    <property type="entry name" value="2-dehydropantoate 2-reductase"/>
    <property type="match status" value="1"/>
</dbReference>
<dbReference type="GO" id="GO:0008677">
    <property type="term" value="F:2-dehydropantoate 2-reductase activity"/>
    <property type="evidence" value="ECO:0007669"/>
    <property type="project" value="UniProtKB-EC"/>
</dbReference>
<dbReference type="InterPro" id="IPR013328">
    <property type="entry name" value="6PGD_dom2"/>
</dbReference>
<dbReference type="PANTHER" id="PTHR21708">
    <property type="entry name" value="PROBABLE 2-DEHYDROPANTOATE 2-REDUCTASE"/>
    <property type="match status" value="1"/>
</dbReference>
<dbReference type="Pfam" id="PF08546">
    <property type="entry name" value="ApbA_C"/>
    <property type="match status" value="1"/>
</dbReference>
<organism evidence="7 8">
    <name type="scientific">Desulfitobacterium metallireducens DSM 15288</name>
    <dbReference type="NCBI Taxonomy" id="871968"/>
    <lineage>
        <taxon>Bacteria</taxon>
        <taxon>Bacillati</taxon>
        <taxon>Bacillota</taxon>
        <taxon>Clostridia</taxon>
        <taxon>Eubacteriales</taxon>
        <taxon>Desulfitobacteriaceae</taxon>
        <taxon>Desulfitobacterium</taxon>
    </lineage>
</organism>
<dbReference type="Gene3D" id="3.40.50.720">
    <property type="entry name" value="NAD(P)-binding Rossmann-like Domain"/>
    <property type="match status" value="1"/>
</dbReference>
<dbReference type="AlphaFoldDB" id="W0EC69"/>
<proteinExistence type="inferred from homology"/>
<comment type="pathway">
    <text evidence="4">Cofactor biosynthesis; (R)-pantothenate biosynthesis; (R)-pantoate from 3-methyl-2-oxobutanoate: step 2/2.</text>
</comment>
<dbReference type="InterPro" id="IPR008927">
    <property type="entry name" value="6-PGluconate_DH-like_C_sf"/>
</dbReference>
<evidence type="ECO:0000313" key="8">
    <source>
        <dbReference type="Proteomes" id="UP000010847"/>
    </source>
</evidence>
<dbReference type="InterPro" id="IPR013752">
    <property type="entry name" value="KPA_reductase"/>
</dbReference>
<dbReference type="NCBIfam" id="TIGR00745">
    <property type="entry name" value="apbA_panE"/>
    <property type="match status" value="1"/>
</dbReference>
<evidence type="ECO:0000256" key="3">
    <source>
        <dbReference type="ARBA" id="ARBA00023002"/>
    </source>
</evidence>
<keyword evidence="4" id="KW-0566">Pantothenate biosynthesis</keyword>
<feature type="domain" description="Ketopantoate reductase C-terminal" evidence="6">
    <location>
        <begin position="178"/>
        <end position="298"/>
    </location>
</feature>
<evidence type="ECO:0000259" key="6">
    <source>
        <dbReference type="Pfam" id="PF08546"/>
    </source>
</evidence>
<dbReference type="InterPro" id="IPR003710">
    <property type="entry name" value="ApbA"/>
</dbReference>
<keyword evidence="8" id="KW-1185">Reference proteome</keyword>
<dbReference type="KEGG" id="dmt:DESME_06760"/>
<comment type="similarity">
    <text evidence="1 4">Belongs to the ketopantoate reductase family.</text>
</comment>
<dbReference type="HOGENOM" id="CLU_031468_6_1_9"/>
<gene>
    <name evidence="7" type="ORF">DESME_06760</name>
</gene>
<name>W0EC69_9FIRM</name>
<accession>W0EC69</accession>
<dbReference type="STRING" id="871968.DESME_06760"/>
<evidence type="ECO:0000313" key="7">
    <source>
        <dbReference type="EMBL" id="AHF06794.1"/>
    </source>
</evidence>
<dbReference type="GO" id="GO:0015940">
    <property type="term" value="P:pantothenate biosynthetic process"/>
    <property type="evidence" value="ECO:0007669"/>
    <property type="project" value="UniProtKB-UniPathway"/>
</dbReference>
<reference evidence="7 8" key="1">
    <citation type="submission" date="2013-12" db="EMBL/GenBank/DDBJ databases">
        <authorList>
            <consortium name="DOE Joint Genome Institute"/>
            <person name="Smidt H."/>
            <person name="Huntemann M."/>
            <person name="Han J."/>
            <person name="Chen A."/>
            <person name="Kyrpides N."/>
            <person name="Mavromatis K."/>
            <person name="Markowitz V."/>
            <person name="Palaniappan K."/>
            <person name="Ivanova N."/>
            <person name="Schaumberg A."/>
            <person name="Pati A."/>
            <person name="Liolios K."/>
            <person name="Nordberg H.P."/>
            <person name="Cantor M.N."/>
            <person name="Hua S.X."/>
            <person name="Woyke T."/>
        </authorList>
    </citation>
    <scope>NUCLEOTIDE SEQUENCE [LARGE SCALE GENOMIC DNA]</scope>
    <source>
        <strain evidence="8">DSM 15288</strain>
    </source>
</reference>
<dbReference type="SUPFAM" id="SSF48179">
    <property type="entry name" value="6-phosphogluconate dehydrogenase C-terminal domain-like"/>
    <property type="match status" value="1"/>
</dbReference>
<dbReference type="OrthoDB" id="9772736at2"/>
<dbReference type="RefSeq" id="WP_006715528.1">
    <property type="nucleotide sequence ID" value="NZ_CP007032.1"/>
</dbReference>
<dbReference type="eggNOG" id="COG1893">
    <property type="taxonomic scope" value="Bacteria"/>
</dbReference>
<dbReference type="EC" id="1.1.1.169" evidence="4"/>
<comment type="catalytic activity">
    <reaction evidence="4">
        <text>(R)-pantoate + NADP(+) = 2-dehydropantoate + NADPH + H(+)</text>
        <dbReference type="Rhea" id="RHEA:16233"/>
        <dbReference type="ChEBI" id="CHEBI:11561"/>
        <dbReference type="ChEBI" id="CHEBI:15378"/>
        <dbReference type="ChEBI" id="CHEBI:15980"/>
        <dbReference type="ChEBI" id="CHEBI:57783"/>
        <dbReference type="ChEBI" id="CHEBI:58349"/>
        <dbReference type="EC" id="1.1.1.169"/>
    </reaction>
</comment>
<comment type="function">
    <text evidence="4">Catalyzes the NADPH-dependent reduction of ketopantoate into pantoic acid.</text>
</comment>
<dbReference type="Gene3D" id="1.10.1040.10">
    <property type="entry name" value="N-(1-d-carboxylethyl)-l-norvaline Dehydrogenase, domain 2"/>
    <property type="match status" value="1"/>
</dbReference>
<dbReference type="InterPro" id="IPR051402">
    <property type="entry name" value="KPR-Related"/>
</dbReference>
<dbReference type="PANTHER" id="PTHR21708:SF26">
    <property type="entry name" value="2-DEHYDROPANTOATE 2-REDUCTASE"/>
    <property type="match status" value="1"/>
</dbReference>
<sequence>MNIVVVGAGAVGGYFGAKMARVGIPVTFLVREKRYQQIKERGLHVNSVHGDFTIEPLCVRSPKEVENPGLVILAVKNYHLEGTLGNLATFVERGAKILPLLNGVQHMDQLISVFGRESILGGLCYIESTLNASGDILQKSVIQDIIFGSLTEQDSMFLHEIETLFMKSGVNVKLSYEILTEMWSKYIFLVMLSGMTSATRNPIGVSQNDPVTFAFLKDLVEELITVARMMKIELPDDFSKQMITRIINTAPAMTSSMHRDLEKGLPLELDSLHGAILEMAIQQKIETPCIRAIYALLHPFLQGKN</sequence>
<keyword evidence="3 4" id="KW-0560">Oxidoreductase</keyword>
<evidence type="ECO:0000256" key="2">
    <source>
        <dbReference type="ARBA" id="ARBA00022857"/>
    </source>
</evidence>
<evidence type="ECO:0000259" key="5">
    <source>
        <dbReference type="Pfam" id="PF02558"/>
    </source>
</evidence>
<dbReference type="SUPFAM" id="SSF51735">
    <property type="entry name" value="NAD(P)-binding Rossmann-fold domains"/>
    <property type="match status" value="1"/>
</dbReference>
<dbReference type="FunFam" id="3.40.50.720:FF:000307">
    <property type="entry name" value="2-dehydropantoate 2-reductase"/>
    <property type="match status" value="1"/>
</dbReference>